<feature type="region of interest" description="Disordered" evidence="1">
    <location>
        <begin position="295"/>
        <end position="333"/>
    </location>
</feature>
<gene>
    <name evidence="3" type="ORF">N7494_011533</name>
</gene>
<dbReference type="Gene3D" id="3.10.20.90">
    <property type="entry name" value="Phosphatidylinositol 3-kinase Catalytic Subunit, Chain A, domain 1"/>
    <property type="match status" value="1"/>
</dbReference>
<dbReference type="AlphaFoldDB" id="A0AAD6G9Q6"/>
<dbReference type="SUPFAM" id="SSF54236">
    <property type="entry name" value="Ubiquitin-like"/>
    <property type="match status" value="1"/>
</dbReference>
<accession>A0AAD6G9Q6</accession>
<evidence type="ECO:0000259" key="2">
    <source>
        <dbReference type="PROSITE" id="PS50053"/>
    </source>
</evidence>
<feature type="compositionally biased region" description="Polar residues" evidence="1">
    <location>
        <begin position="53"/>
        <end position="62"/>
    </location>
</feature>
<dbReference type="Pfam" id="PF11976">
    <property type="entry name" value="Rad60-SLD"/>
    <property type="match status" value="1"/>
</dbReference>
<evidence type="ECO:0000313" key="4">
    <source>
        <dbReference type="Proteomes" id="UP001220324"/>
    </source>
</evidence>
<dbReference type="Proteomes" id="UP001220324">
    <property type="component" value="Unassembled WGS sequence"/>
</dbReference>
<dbReference type="InterPro" id="IPR029071">
    <property type="entry name" value="Ubiquitin-like_domsf"/>
</dbReference>
<proteinExistence type="predicted"/>
<dbReference type="PROSITE" id="PS50053">
    <property type="entry name" value="UBIQUITIN_2"/>
    <property type="match status" value="1"/>
</dbReference>
<reference evidence="3 4" key="1">
    <citation type="journal article" date="2023" name="IMA Fungus">
        <title>Comparative genomic study of the Penicillium genus elucidates a diverse pangenome and 15 lateral gene transfer events.</title>
        <authorList>
            <person name="Petersen C."/>
            <person name="Sorensen T."/>
            <person name="Nielsen M.R."/>
            <person name="Sondergaard T.E."/>
            <person name="Sorensen J.L."/>
            <person name="Fitzpatrick D.A."/>
            <person name="Frisvad J.C."/>
            <person name="Nielsen K.L."/>
        </authorList>
    </citation>
    <scope>NUCLEOTIDE SEQUENCE [LARGE SCALE GENOMIC DNA]</scope>
    <source>
        <strain evidence="3 4">IBT 35679</strain>
    </source>
</reference>
<feature type="compositionally biased region" description="Low complexity" evidence="1">
    <location>
        <begin position="147"/>
        <end position="160"/>
    </location>
</feature>
<dbReference type="SMART" id="SM00213">
    <property type="entry name" value="UBQ"/>
    <property type="match status" value="1"/>
</dbReference>
<name>A0AAD6G9Q6_9EURO</name>
<dbReference type="EMBL" id="JAQIZZ010000008">
    <property type="protein sequence ID" value="KAJ5524883.1"/>
    <property type="molecule type" value="Genomic_DNA"/>
</dbReference>
<dbReference type="InterPro" id="IPR022617">
    <property type="entry name" value="Rad60/SUMO-like_dom"/>
</dbReference>
<protein>
    <recommendedName>
        <fullName evidence="2">Ubiquitin-like domain-containing protein</fullName>
    </recommendedName>
</protein>
<keyword evidence="4" id="KW-1185">Reference proteome</keyword>
<sequence>MRTFFNKPAWAAKGGGATNEFYRRSEQTYSDIVAANREAHKAHQKPKNFPEANENSSIMSNEVTKRSKRRRLSDDQTEDAVTPSMPLDERDKGNLKEDILFPACLEDLPNAPVTPQYQENEDSRVYPPGVSDPCLSNKPSMNCADQSAPASPLSHPSARSIAVGENGPRSALSPSRKSPQPSKPSEPSVEDPVVQILITSEIPNTKPLLVHRKMSQGLREVRLEWCKRQGLTAGSKSPVYLTWRDRRLFDVTTCRTLGIKPENNTRALLEMDDDVLTGPKELRIHMKAVTDDPLLLNRSGSSAEVGQPSPAPLSPGNQPNEENEPMKLTFRSPGLNDLKIKARPKTRVSKLITVFRDSQNLSADQDISLIFDGDPLDPSTCLGDHDIADLDLVDVQIKPQI</sequence>
<evidence type="ECO:0000313" key="3">
    <source>
        <dbReference type="EMBL" id="KAJ5524883.1"/>
    </source>
</evidence>
<comment type="caution">
    <text evidence="3">The sequence shown here is derived from an EMBL/GenBank/DDBJ whole genome shotgun (WGS) entry which is preliminary data.</text>
</comment>
<feature type="domain" description="Ubiquitin-like" evidence="2">
    <location>
        <begin position="326"/>
        <end position="398"/>
    </location>
</feature>
<organism evidence="3 4">
    <name type="scientific">Penicillium frequentans</name>
    <dbReference type="NCBI Taxonomy" id="3151616"/>
    <lineage>
        <taxon>Eukaryota</taxon>
        <taxon>Fungi</taxon>
        <taxon>Dikarya</taxon>
        <taxon>Ascomycota</taxon>
        <taxon>Pezizomycotina</taxon>
        <taxon>Eurotiomycetes</taxon>
        <taxon>Eurotiomycetidae</taxon>
        <taxon>Eurotiales</taxon>
        <taxon>Aspergillaceae</taxon>
        <taxon>Penicillium</taxon>
    </lineage>
</organism>
<dbReference type="CDD" id="cd17080">
    <property type="entry name" value="Ubl_SLD2_Esc2_like"/>
    <property type="match status" value="1"/>
</dbReference>
<feature type="region of interest" description="Disordered" evidence="1">
    <location>
        <begin position="107"/>
        <end position="190"/>
    </location>
</feature>
<dbReference type="InterPro" id="IPR000626">
    <property type="entry name" value="Ubiquitin-like_dom"/>
</dbReference>
<feature type="compositionally biased region" description="Low complexity" evidence="1">
    <location>
        <begin position="173"/>
        <end position="187"/>
    </location>
</feature>
<evidence type="ECO:0000256" key="1">
    <source>
        <dbReference type="SAM" id="MobiDB-lite"/>
    </source>
</evidence>
<feature type="region of interest" description="Disordered" evidence="1">
    <location>
        <begin position="36"/>
        <end position="94"/>
    </location>
</feature>